<dbReference type="InterPro" id="IPR007568">
    <property type="entry name" value="RTA1"/>
</dbReference>
<feature type="transmembrane region" description="Helical" evidence="5">
    <location>
        <begin position="43"/>
        <end position="63"/>
    </location>
</feature>
<feature type="transmembrane region" description="Helical" evidence="5">
    <location>
        <begin position="70"/>
        <end position="92"/>
    </location>
</feature>
<feature type="chain" id="PRO_5043552980" evidence="6">
    <location>
        <begin position="20"/>
        <end position="321"/>
    </location>
</feature>
<evidence type="ECO:0000256" key="4">
    <source>
        <dbReference type="ARBA" id="ARBA00023136"/>
    </source>
</evidence>
<feature type="transmembrane region" description="Helical" evidence="5">
    <location>
        <begin position="275"/>
        <end position="296"/>
    </location>
</feature>
<dbReference type="AlphaFoldDB" id="A0AAW0DBK3"/>
<dbReference type="PANTHER" id="PTHR31465:SF1">
    <property type="entry name" value="PROTEIN RTA1-RELATED"/>
    <property type="match status" value="1"/>
</dbReference>
<accession>A0AAW0DBK3</accession>
<name>A0AAW0DBK3_9AGAR</name>
<feature type="signal peptide" evidence="6">
    <location>
        <begin position="1"/>
        <end position="19"/>
    </location>
</feature>
<evidence type="ECO:0000313" key="7">
    <source>
        <dbReference type="EMBL" id="KAK7048308.1"/>
    </source>
</evidence>
<keyword evidence="3 5" id="KW-1133">Transmembrane helix</keyword>
<feature type="transmembrane region" description="Helical" evidence="5">
    <location>
        <begin position="151"/>
        <end position="172"/>
    </location>
</feature>
<evidence type="ECO:0000256" key="6">
    <source>
        <dbReference type="SAM" id="SignalP"/>
    </source>
</evidence>
<feature type="transmembrane region" description="Helical" evidence="5">
    <location>
        <begin position="184"/>
        <end position="208"/>
    </location>
</feature>
<feature type="transmembrane region" description="Helical" evidence="5">
    <location>
        <begin position="239"/>
        <end position="260"/>
    </location>
</feature>
<keyword evidence="2 5" id="KW-0812">Transmembrane</keyword>
<evidence type="ECO:0000256" key="5">
    <source>
        <dbReference type="SAM" id="Phobius"/>
    </source>
</evidence>
<dbReference type="Proteomes" id="UP001362999">
    <property type="component" value="Unassembled WGS sequence"/>
</dbReference>
<protein>
    <submittedName>
        <fullName evidence="7">RTA1 like protein-domain-containing protein</fullName>
    </submittedName>
</protein>
<evidence type="ECO:0000256" key="3">
    <source>
        <dbReference type="ARBA" id="ARBA00022989"/>
    </source>
</evidence>
<proteinExistence type="predicted"/>
<keyword evidence="6" id="KW-0732">Signal</keyword>
<comment type="caution">
    <text evidence="7">The sequence shown here is derived from an EMBL/GenBank/DDBJ whole genome shotgun (WGS) entry which is preliminary data.</text>
</comment>
<evidence type="ECO:0000256" key="1">
    <source>
        <dbReference type="ARBA" id="ARBA00004141"/>
    </source>
</evidence>
<keyword evidence="8" id="KW-1185">Reference proteome</keyword>
<organism evidence="7 8">
    <name type="scientific">Favolaschia claudopus</name>
    <dbReference type="NCBI Taxonomy" id="2862362"/>
    <lineage>
        <taxon>Eukaryota</taxon>
        <taxon>Fungi</taxon>
        <taxon>Dikarya</taxon>
        <taxon>Basidiomycota</taxon>
        <taxon>Agaricomycotina</taxon>
        <taxon>Agaricomycetes</taxon>
        <taxon>Agaricomycetidae</taxon>
        <taxon>Agaricales</taxon>
        <taxon>Marasmiineae</taxon>
        <taxon>Mycenaceae</taxon>
        <taxon>Favolaschia</taxon>
    </lineage>
</organism>
<sequence length="321" mass="35780">MPRLFNAVFFLACAAAVWAADANTDDDKPGSRPVGGYVPEKSLAAAALAAYTLSGLVHSYYFFAVPPRRWFICALPLGMFAMAIGFGIRIAYSNGPPYSLGVYIITTLFILLSPCLYLATDYMILSHLAQNFDDEVSKRCLAISHSRITKIFVWADISTFLIQSAGGGLTASKEIKTADLGSKLALVGLTLQAVSFGLFTVVLIVFAWRMSKLYPQLWYPKNPRPFKVFSRQPIDDWRIIIYLMLVTCVGILVRSIFRIIEFAGGYRGAVYTHEWYFYAFDTLPLWLSMTVFAIVWPTRAIMKRGENIELSSTQSFAKGSA</sequence>
<dbReference type="GO" id="GO:0016020">
    <property type="term" value="C:membrane"/>
    <property type="evidence" value="ECO:0007669"/>
    <property type="project" value="UniProtKB-SubCell"/>
</dbReference>
<dbReference type="PANTHER" id="PTHR31465">
    <property type="entry name" value="PROTEIN RTA1-RELATED"/>
    <property type="match status" value="1"/>
</dbReference>
<dbReference type="Pfam" id="PF04479">
    <property type="entry name" value="RTA1"/>
    <property type="match status" value="1"/>
</dbReference>
<keyword evidence="4 5" id="KW-0472">Membrane</keyword>
<gene>
    <name evidence="7" type="ORF">R3P38DRAFT_2868592</name>
</gene>
<dbReference type="EMBL" id="JAWWNJ010000009">
    <property type="protein sequence ID" value="KAK7048308.1"/>
    <property type="molecule type" value="Genomic_DNA"/>
</dbReference>
<evidence type="ECO:0000256" key="2">
    <source>
        <dbReference type="ARBA" id="ARBA00022692"/>
    </source>
</evidence>
<feature type="transmembrane region" description="Helical" evidence="5">
    <location>
        <begin position="98"/>
        <end position="119"/>
    </location>
</feature>
<evidence type="ECO:0000313" key="8">
    <source>
        <dbReference type="Proteomes" id="UP001362999"/>
    </source>
</evidence>
<comment type="subcellular location">
    <subcellularLocation>
        <location evidence="1">Membrane</location>
        <topology evidence="1">Multi-pass membrane protein</topology>
    </subcellularLocation>
</comment>
<reference evidence="7 8" key="1">
    <citation type="journal article" date="2024" name="J Genomics">
        <title>Draft genome sequencing and assembly of Favolaschia claudopus CIRM-BRFM 2984 isolated from oak limbs.</title>
        <authorList>
            <person name="Navarro D."/>
            <person name="Drula E."/>
            <person name="Chaduli D."/>
            <person name="Cazenave R."/>
            <person name="Ahrendt S."/>
            <person name="Wang J."/>
            <person name="Lipzen A."/>
            <person name="Daum C."/>
            <person name="Barry K."/>
            <person name="Grigoriev I.V."/>
            <person name="Favel A."/>
            <person name="Rosso M.N."/>
            <person name="Martin F."/>
        </authorList>
    </citation>
    <scope>NUCLEOTIDE SEQUENCE [LARGE SCALE GENOMIC DNA]</scope>
    <source>
        <strain evidence="7 8">CIRM-BRFM 2984</strain>
    </source>
</reference>